<protein>
    <submittedName>
        <fullName evidence="2">Uncharacterized protein</fullName>
    </submittedName>
</protein>
<feature type="compositionally biased region" description="Basic and acidic residues" evidence="1">
    <location>
        <begin position="112"/>
        <end position="123"/>
    </location>
</feature>
<name>A0AAE0YU63_9GAST</name>
<dbReference type="AlphaFoldDB" id="A0AAE0YU63"/>
<reference evidence="2" key="1">
    <citation type="journal article" date="2023" name="G3 (Bethesda)">
        <title>A reference genome for the long-term kleptoplast-retaining sea slug Elysia crispata morphotype clarki.</title>
        <authorList>
            <person name="Eastman K.E."/>
            <person name="Pendleton A.L."/>
            <person name="Shaikh M.A."/>
            <person name="Suttiyut T."/>
            <person name="Ogas R."/>
            <person name="Tomko P."/>
            <person name="Gavelis G."/>
            <person name="Widhalm J.R."/>
            <person name="Wisecaver J.H."/>
        </authorList>
    </citation>
    <scope>NUCLEOTIDE SEQUENCE</scope>
    <source>
        <strain evidence="2">ECLA1</strain>
    </source>
</reference>
<comment type="caution">
    <text evidence="2">The sequence shown here is derived from an EMBL/GenBank/DDBJ whole genome shotgun (WGS) entry which is preliminary data.</text>
</comment>
<evidence type="ECO:0000313" key="3">
    <source>
        <dbReference type="Proteomes" id="UP001283361"/>
    </source>
</evidence>
<feature type="compositionally biased region" description="Low complexity" evidence="1">
    <location>
        <begin position="91"/>
        <end position="102"/>
    </location>
</feature>
<accession>A0AAE0YU63</accession>
<dbReference type="EMBL" id="JAWDGP010005458">
    <property type="protein sequence ID" value="KAK3756861.1"/>
    <property type="molecule type" value="Genomic_DNA"/>
</dbReference>
<feature type="region of interest" description="Disordered" evidence="1">
    <location>
        <begin position="51"/>
        <end position="157"/>
    </location>
</feature>
<gene>
    <name evidence="2" type="ORF">RRG08_035829</name>
</gene>
<feature type="compositionally biased region" description="Basic residues" evidence="1">
    <location>
        <begin position="137"/>
        <end position="151"/>
    </location>
</feature>
<organism evidence="2 3">
    <name type="scientific">Elysia crispata</name>
    <name type="common">lettuce slug</name>
    <dbReference type="NCBI Taxonomy" id="231223"/>
    <lineage>
        <taxon>Eukaryota</taxon>
        <taxon>Metazoa</taxon>
        <taxon>Spiralia</taxon>
        <taxon>Lophotrochozoa</taxon>
        <taxon>Mollusca</taxon>
        <taxon>Gastropoda</taxon>
        <taxon>Heterobranchia</taxon>
        <taxon>Euthyneura</taxon>
        <taxon>Panpulmonata</taxon>
        <taxon>Sacoglossa</taxon>
        <taxon>Placobranchoidea</taxon>
        <taxon>Plakobranchidae</taxon>
        <taxon>Elysia</taxon>
    </lineage>
</organism>
<feature type="compositionally biased region" description="Basic and acidic residues" evidence="1">
    <location>
        <begin position="60"/>
        <end position="73"/>
    </location>
</feature>
<keyword evidence="3" id="KW-1185">Reference proteome</keyword>
<feature type="region of interest" description="Disordered" evidence="1">
    <location>
        <begin position="1"/>
        <end position="29"/>
    </location>
</feature>
<evidence type="ECO:0000313" key="2">
    <source>
        <dbReference type="EMBL" id="KAK3756861.1"/>
    </source>
</evidence>
<evidence type="ECO:0000256" key="1">
    <source>
        <dbReference type="SAM" id="MobiDB-lite"/>
    </source>
</evidence>
<feature type="compositionally biased region" description="Basic and acidic residues" evidence="1">
    <location>
        <begin position="15"/>
        <end position="29"/>
    </location>
</feature>
<proteinExistence type="predicted"/>
<sequence>MAPAREGLRQRQPPKPKEDTRQSNAEKCRQYKENLKKDSEKWKAYLYKNKVQAQQWRGNQTEEQKEHTRELARKRQQKRREKLAQSEATPKKTSTPKKSPTPNRVTRLTQTKLKEKREKDRIRQAKHRAAVKANPQKFRREKEKRKNKRLEKKAVEEEQKRGKVKVPTTVKLSFKKCSKSAPLVIQTGSLCTRAYKVHRCPKQSCHHIVTDYKVFLTDDLKHDAHVDMLLVLAGKVEAFANVLGVKIVSIYPTKGPSVMRKTFRLPCHAKEKTGGSILMMYRFFGPQTGSDMNE</sequence>
<dbReference type="Proteomes" id="UP001283361">
    <property type="component" value="Unassembled WGS sequence"/>
</dbReference>